<sequence>MQSTSKTTMERFQPYNLRTRATRVSYTPWFVDPHGQSEEAIKSVRIGRPGRGRGKKRAPQLGDRVCTSKQLEVSGPSLGRTEESSSDSRLSPSSPVPQTNSSGTGYRSVQGVIACALLEVCPNLRELADTIPELLACLNSAWASDYTKLDLPVGTTVEKLRKILQVDLDLFIKAVRNAVDEIISLLEYALRVLEKYNKTNQMDPDGSKDLMWSKAKTEEFEARSGSRIATLGKAMCFIRQEMIYLVQNVAGQLETVEDMSRATNTIKVSVHRTSRTIPSKNVAILRILSKQCDRAEKKLDYTVEVLHTFEGKLRQLLEGEEPSGDIKDIDADSIRPGVEKMKAIREEVEEESFVMNTLVKPPGPL</sequence>
<evidence type="ECO:0000256" key="1">
    <source>
        <dbReference type="SAM" id="MobiDB-lite"/>
    </source>
</evidence>
<keyword evidence="3" id="KW-1185">Reference proteome</keyword>
<feature type="compositionally biased region" description="Low complexity" evidence="1">
    <location>
        <begin position="87"/>
        <end position="97"/>
    </location>
</feature>
<evidence type="ECO:0000313" key="2">
    <source>
        <dbReference type="EMBL" id="KAL0577923.1"/>
    </source>
</evidence>
<accession>A0ABR3FR68</accession>
<evidence type="ECO:0000313" key="3">
    <source>
        <dbReference type="Proteomes" id="UP001465976"/>
    </source>
</evidence>
<organism evidence="2 3">
    <name type="scientific">Marasmius crinis-equi</name>
    <dbReference type="NCBI Taxonomy" id="585013"/>
    <lineage>
        <taxon>Eukaryota</taxon>
        <taxon>Fungi</taxon>
        <taxon>Dikarya</taxon>
        <taxon>Basidiomycota</taxon>
        <taxon>Agaricomycotina</taxon>
        <taxon>Agaricomycetes</taxon>
        <taxon>Agaricomycetidae</taxon>
        <taxon>Agaricales</taxon>
        <taxon>Marasmiineae</taxon>
        <taxon>Marasmiaceae</taxon>
        <taxon>Marasmius</taxon>
    </lineage>
</organism>
<feature type="region of interest" description="Disordered" evidence="1">
    <location>
        <begin position="37"/>
        <end position="104"/>
    </location>
</feature>
<reference evidence="2 3" key="1">
    <citation type="submission" date="2024-02" db="EMBL/GenBank/DDBJ databases">
        <title>A draft genome for the cacao thread blight pathogen Marasmius crinis-equi.</title>
        <authorList>
            <person name="Cohen S.P."/>
            <person name="Baruah I.K."/>
            <person name="Amoako-Attah I."/>
            <person name="Bukari Y."/>
            <person name="Meinhardt L.W."/>
            <person name="Bailey B.A."/>
        </authorList>
    </citation>
    <scope>NUCLEOTIDE SEQUENCE [LARGE SCALE GENOMIC DNA]</scope>
    <source>
        <strain evidence="2 3">GH-76</strain>
    </source>
</reference>
<feature type="compositionally biased region" description="Basic residues" evidence="1">
    <location>
        <begin position="48"/>
        <end position="58"/>
    </location>
</feature>
<protein>
    <submittedName>
        <fullName evidence="2">Uncharacterized protein</fullName>
    </submittedName>
</protein>
<name>A0ABR3FR68_9AGAR</name>
<proteinExistence type="predicted"/>
<gene>
    <name evidence="2" type="ORF">V5O48_004062</name>
</gene>
<comment type="caution">
    <text evidence="2">The sequence shown here is derived from an EMBL/GenBank/DDBJ whole genome shotgun (WGS) entry which is preliminary data.</text>
</comment>
<dbReference type="EMBL" id="JBAHYK010000129">
    <property type="protein sequence ID" value="KAL0577923.1"/>
    <property type="molecule type" value="Genomic_DNA"/>
</dbReference>
<dbReference type="Proteomes" id="UP001465976">
    <property type="component" value="Unassembled WGS sequence"/>
</dbReference>